<organism evidence="1 2">
    <name type="scientific">Arxiozyma heterogenica</name>
    <dbReference type="NCBI Taxonomy" id="278026"/>
    <lineage>
        <taxon>Eukaryota</taxon>
        <taxon>Fungi</taxon>
        <taxon>Dikarya</taxon>
        <taxon>Ascomycota</taxon>
        <taxon>Saccharomycotina</taxon>
        <taxon>Saccharomycetes</taxon>
        <taxon>Saccharomycetales</taxon>
        <taxon>Saccharomycetaceae</taxon>
        <taxon>Arxiozyma</taxon>
    </lineage>
</organism>
<comment type="caution">
    <text evidence="1">The sequence shown here is derived from an EMBL/GenBank/DDBJ whole genome shotgun (WGS) entry which is preliminary data.</text>
</comment>
<reference evidence="2" key="1">
    <citation type="submission" date="2023-07" db="EMBL/GenBank/DDBJ databases">
        <title>A draft genome of Kazachstania heterogenica Y-27499.</title>
        <authorList>
            <person name="Donic C."/>
            <person name="Kralova J.S."/>
            <person name="Fidel L."/>
            <person name="Ben-Dor S."/>
            <person name="Jung S."/>
        </authorList>
    </citation>
    <scope>NUCLEOTIDE SEQUENCE [LARGE SCALE GENOMIC DNA]</scope>
    <source>
        <strain evidence="2">Y27499</strain>
    </source>
</reference>
<proteinExistence type="predicted"/>
<sequence>MFKHLRNTLFVDGNDIVGIEFLIPKPCVDKIEIGYIELFREILFSALIFVVELDQLFSTWQSLANRK</sequence>
<evidence type="ECO:0000313" key="1">
    <source>
        <dbReference type="EMBL" id="KAK5774096.1"/>
    </source>
</evidence>
<evidence type="ECO:0000313" key="2">
    <source>
        <dbReference type="Proteomes" id="UP001306508"/>
    </source>
</evidence>
<name>A0AAN7VZV6_9SACH</name>
<keyword evidence="2" id="KW-1185">Reference proteome</keyword>
<dbReference type="AlphaFoldDB" id="A0AAN7VZV6"/>
<accession>A0AAN7VZV6</accession>
<dbReference type="EMBL" id="JAWIZZ010000056">
    <property type="protein sequence ID" value="KAK5774096.1"/>
    <property type="molecule type" value="Genomic_DNA"/>
</dbReference>
<dbReference type="Proteomes" id="UP001306508">
    <property type="component" value="Unassembled WGS sequence"/>
</dbReference>
<protein>
    <submittedName>
        <fullName evidence="1">Uncharacterized protein</fullName>
    </submittedName>
</protein>
<gene>
    <name evidence="1" type="ORF">RI543_004630</name>
</gene>